<proteinExistence type="inferred from homology"/>
<sequence length="327" mass="35904">MNNNLPLSRPVNVPRRQFLKTGAGLAAAAGLTAVSTAVSSANPSQNATTQGDQTMSMITTSDGTQIYYKDWGKGQPILFSHGWPLSSDDWDNQLVFFGHQGYRVIAHDRRSHGRSSQTWHGNNMDQYADDLAELINQLDLNNLIMIGHSTGGGEVAHYLGRHGTDRVAKVVLVGAVPPLMLKTENNPKGLPIDVFDGIRKGTLEDRSQFYKDVTMPFYGYNRSGAKVSEGVREAFWLQGMMGGLKGQLDCIHEFSEVDYSDDLKKIDKPTLILHGDDDQIVPIEASALESAKLVKQATLKIYKGSSHGLAKIEADRFNQDVLAFIKG</sequence>
<keyword evidence="3" id="KW-0378">Hydrolase</keyword>
<dbReference type="InterPro" id="IPR019546">
    <property type="entry name" value="TAT_signal_bac_arc"/>
</dbReference>
<evidence type="ECO:0000256" key="1">
    <source>
        <dbReference type="ARBA" id="ARBA00022729"/>
    </source>
</evidence>
<reference evidence="3 4" key="1">
    <citation type="submission" date="2017-05" db="EMBL/GenBank/DDBJ databases">
        <title>High clonality and local adaptation shapes Vibrionaceae linages within an endangered oasis.</title>
        <authorList>
            <person name="Vazquez-Rosas-Landa M."/>
        </authorList>
    </citation>
    <scope>NUCLEOTIDE SEQUENCE [LARGE SCALE GENOMIC DNA]</scope>
    <source>
        <strain evidence="3 4">P46_P4S1P180</strain>
    </source>
</reference>
<comment type="similarity">
    <text evidence="2">Belongs to the AB hydrolase superfamily. Bacterial non-heme haloperoxidase / perhydrolase family.</text>
</comment>
<comment type="caution">
    <text evidence="3">The sequence shown here is derived from an EMBL/GenBank/DDBJ whole genome shotgun (WGS) entry which is preliminary data.</text>
</comment>
<protein>
    <submittedName>
        <fullName evidence="3">Alpha/beta fold hydrolase</fullName>
    </submittedName>
</protein>
<dbReference type="InterPro" id="IPR000073">
    <property type="entry name" value="AB_hydrolase_1"/>
</dbReference>
<organism evidence="3 4">
    <name type="scientific">Photobacterium halotolerans</name>
    <dbReference type="NCBI Taxonomy" id="265726"/>
    <lineage>
        <taxon>Bacteria</taxon>
        <taxon>Pseudomonadati</taxon>
        <taxon>Pseudomonadota</taxon>
        <taxon>Gammaproteobacteria</taxon>
        <taxon>Vibrionales</taxon>
        <taxon>Vibrionaceae</taxon>
        <taxon>Photobacterium</taxon>
    </lineage>
</organism>
<dbReference type="GO" id="GO:0016787">
    <property type="term" value="F:hydrolase activity"/>
    <property type="evidence" value="ECO:0007669"/>
    <property type="project" value="UniProtKB-KW"/>
</dbReference>
<dbReference type="SUPFAM" id="SSF53474">
    <property type="entry name" value="alpha/beta-Hydrolases"/>
    <property type="match status" value="1"/>
</dbReference>
<dbReference type="InterPro" id="IPR006311">
    <property type="entry name" value="TAT_signal"/>
</dbReference>
<dbReference type="Pfam" id="PF00561">
    <property type="entry name" value="Abhydrolase_1"/>
    <property type="match status" value="1"/>
</dbReference>
<name>A0A7X4WUS6_9GAMM</name>
<dbReference type="PANTHER" id="PTHR43433">
    <property type="entry name" value="HYDROLASE, ALPHA/BETA FOLD FAMILY PROTEIN"/>
    <property type="match status" value="1"/>
</dbReference>
<dbReference type="RefSeq" id="WP_161442059.1">
    <property type="nucleotide sequence ID" value="NZ_WXWV01000366.1"/>
</dbReference>
<dbReference type="PANTHER" id="PTHR43433:SF3">
    <property type="entry name" value="NON-HEME CHLOROPEROXIDASE"/>
    <property type="match status" value="1"/>
</dbReference>
<dbReference type="InterPro" id="IPR029058">
    <property type="entry name" value="AB_hydrolase_fold"/>
</dbReference>
<dbReference type="PRINTS" id="PR00111">
    <property type="entry name" value="ABHYDROLASE"/>
</dbReference>
<accession>A0A7X4WUS6</accession>
<dbReference type="PROSITE" id="PS51318">
    <property type="entry name" value="TAT"/>
    <property type="match status" value="1"/>
</dbReference>
<evidence type="ECO:0000256" key="2">
    <source>
        <dbReference type="ARBA" id="ARBA00038128"/>
    </source>
</evidence>
<dbReference type="Gene3D" id="3.40.50.1820">
    <property type="entry name" value="alpha/beta hydrolase"/>
    <property type="match status" value="1"/>
</dbReference>
<dbReference type="FunFam" id="3.40.50.1820:FF:000205">
    <property type="entry name" value="Non-haem bromoperoxidase BPO-A2"/>
    <property type="match status" value="1"/>
</dbReference>
<dbReference type="InterPro" id="IPR050471">
    <property type="entry name" value="AB_hydrolase"/>
</dbReference>
<evidence type="ECO:0000313" key="3">
    <source>
        <dbReference type="EMBL" id="NAW63697.1"/>
    </source>
</evidence>
<keyword evidence="1" id="KW-0732">Signal</keyword>
<dbReference type="EMBL" id="WXWW01000010">
    <property type="protein sequence ID" value="NAW63697.1"/>
    <property type="molecule type" value="Genomic_DNA"/>
</dbReference>
<gene>
    <name evidence="3" type="ORF">CAG72_00550</name>
</gene>
<dbReference type="Pfam" id="PF10518">
    <property type="entry name" value="TAT_signal"/>
    <property type="match status" value="1"/>
</dbReference>
<evidence type="ECO:0000313" key="4">
    <source>
        <dbReference type="Proteomes" id="UP000465712"/>
    </source>
</evidence>
<dbReference type="Proteomes" id="UP000465712">
    <property type="component" value="Unassembled WGS sequence"/>
</dbReference>
<dbReference type="AlphaFoldDB" id="A0A7X4WUS6"/>